<evidence type="ECO:0000313" key="1">
    <source>
        <dbReference type="EMBL" id="AVD71316.1"/>
    </source>
</evidence>
<dbReference type="OrthoDB" id="9778918at2"/>
<dbReference type="NCBIfam" id="TIGR01863">
    <property type="entry name" value="cas_Csd1"/>
    <property type="match status" value="1"/>
</dbReference>
<dbReference type="RefSeq" id="WP_104936583.1">
    <property type="nucleotide sequence ID" value="NZ_CP021255.1"/>
</dbReference>
<name>A0A2L1GNU8_9BACT</name>
<sequence>MILQALKDYYDRKAADPESGIAPPGWSAKALPFLIVLNADGSVVNIEDTQEMDGRMKRAKVFLVPQEVKRSSGIAANFLWDNVEYVTGTVCKGKTTRVAQQFAAFRERLASHQTLPAIDAVLRFLARPDIDNALSRFPAWEEAKKTCAFLSFKLGATDTIIFADPAVKALVNRMAAPTGKAQTICLVSGQQDAVAKLHPAIKGVQGTNTTGGNIVSFNFPAVWSFGKEQGANAPVGEAAAFAYTTALNTLLGRDSAQKLRVGDATTVFWADRPCTFEDEMAAFFAEPPKDDPDALTNHVAALLQSVDSGAFAHDDEATRFFVLGLSPNSARIVIRFWHAGTVAELAGRFAGYFRDLELTHGPRDKDHLSLWRLLVATAVQGKTENITPNLAGNFMRAILEGLPFPETLLAAAVLRCKAEGEVGYPRAKLIKGCLNRKLRLNNPNQERSLTVSLDKDNPNIGYRLGRLFATLEKIQQEANPGINATIRDRFYSAASCTPLSVFGNLMRLKNHHLAKLENAGRRVNFERLIGEIVSGFPAFPAHLSLDDQGRFAIGYYHQQQDFFSKKVESN</sequence>
<dbReference type="AlphaFoldDB" id="A0A2L1GNU8"/>
<gene>
    <name evidence="1" type="ORF">CAY53_07405</name>
</gene>
<dbReference type="InterPro" id="IPR010144">
    <property type="entry name" value="CRISPR-assoc_prot_Csd1-typ"/>
</dbReference>
<reference evidence="1 2" key="1">
    <citation type="journal article" date="2018" name="MBio">
        <title>Insights into the evolution of host association through the isolation and characterization of a novel human periodontal pathobiont, Desulfobulbus oralis.</title>
        <authorList>
            <person name="Cross K.L."/>
            <person name="Chirania P."/>
            <person name="Xiong W."/>
            <person name="Beall C.J."/>
            <person name="Elkins J.G."/>
            <person name="Giannone R.J."/>
            <person name="Griffen A.L."/>
            <person name="Guss A.M."/>
            <person name="Hettich R.L."/>
            <person name="Joshi S.S."/>
            <person name="Mokrzan E.M."/>
            <person name="Martin R.K."/>
            <person name="Zhulin I.B."/>
            <person name="Leys E.J."/>
            <person name="Podar M."/>
        </authorList>
    </citation>
    <scope>NUCLEOTIDE SEQUENCE [LARGE SCALE GENOMIC DNA]</scope>
    <source>
        <strain evidence="1 2">ORNL</strain>
    </source>
</reference>
<dbReference type="EMBL" id="CP021255">
    <property type="protein sequence ID" value="AVD71316.1"/>
    <property type="molecule type" value="Genomic_DNA"/>
</dbReference>
<accession>A0A2L1GNU8</accession>
<keyword evidence="2" id="KW-1185">Reference proteome</keyword>
<protein>
    <submittedName>
        <fullName evidence="1">Type I-C CRISPR-associated protein Cas8c/Csd1</fullName>
    </submittedName>
</protein>
<proteinExistence type="predicted"/>
<dbReference type="Proteomes" id="UP000239867">
    <property type="component" value="Chromosome"/>
</dbReference>
<dbReference type="KEGG" id="deo:CAY53_07405"/>
<evidence type="ECO:0000313" key="2">
    <source>
        <dbReference type="Proteomes" id="UP000239867"/>
    </source>
</evidence>
<dbReference type="CDD" id="cd09757">
    <property type="entry name" value="Cas8c_I-C"/>
    <property type="match status" value="1"/>
</dbReference>
<organism evidence="1 2">
    <name type="scientific">Desulfobulbus oralis</name>
    <dbReference type="NCBI Taxonomy" id="1986146"/>
    <lineage>
        <taxon>Bacteria</taxon>
        <taxon>Pseudomonadati</taxon>
        <taxon>Thermodesulfobacteriota</taxon>
        <taxon>Desulfobulbia</taxon>
        <taxon>Desulfobulbales</taxon>
        <taxon>Desulfobulbaceae</taxon>
        <taxon>Desulfobulbus</taxon>
    </lineage>
</organism>
<dbReference type="Pfam" id="PF09709">
    <property type="entry name" value="Cas_Csd1"/>
    <property type="match status" value="1"/>
</dbReference>